<evidence type="ECO:0000256" key="1">
    <source>
        <dbReference type="SAM" id="Phobius"/>
    </source>
</evidence>
<feature type="transmembrane region" description="Helical" evidence="1">
    <location>
        <begin position="241"/>
        <end position="262"/>
    </location>
</feature>
<dbReference type="InterPro" id="IPR019088">
    <property type="entry name" value="CHP02186-rel_TM"/>
</dbReference>
<dbReference type="eggNOG" id="ENOG50315WQ">
    <property type="taxonomic scope" value="Bacteria"/>
</dbReference>
<dbReference type="PhylomeDB" id="A7II85"/>
<evidence type="ECO:0000313" key="3">
    <source>
        <dbReference type="Proteomes" id="UP000002417"/>
    </source>
</evidence>
<dbReference type="AlphaFoldDB" id="A7II85"/>
<keyword evidence="1" id="KW-0812">Transmembrane</keyword>
<dbReference type="STRING" id="78245.Xaut_2486"/>
<organism evidence="2 3">
    <name type="scientific">Xanthobacter autotrophicus (strain ATCC BAA-1158 / Py2)</name>
    <dbReference type="NCBI Taxonomy" id="78245"/>
    <lineage>
        <taxon>Bacteria</taxon>
        <taxon>Pseudomonadati</taxon>
        <taxon>Pseudomonadota</taxon>
        <taxon>Alphaproteobacteria</taxon>
        <taxon>Hyphomicrobiales</taxon>
        <taxon>Xanthobacteraceae</taxon>
        <taxon>Xanthobacter</taxon>
    </lineage>
</organism>
<dbReference type="Pfam" id="PF09608">
    <property type="entry name" value="Alph_Pro_TM"/>
    <property type="match status" value="1"/>
</dbReference>
<sequence length="265" mass="28799">MKQSLGAALRSLRIGSALLAVMIGLAALPVRADRLVVSVSQPQVRITSSFTGAELVVFGVAESQDQDEGPIDVVVTVRGPGERFTTWRKSRVLGLWVNSDSRTFVEAPAFLAVLSNRPTDQMASPETLRVEQIGLNYNILVQRVGPDFADVVPSDPFRTAFLRIQAAQGVYREDARGVALLAPRVFRAEVSIPGTAPLGRYTVAVKVFRNGSLSATELSSFDVNKTGFEQKIAEFSQRDGWLYGLVVALGSLVVGFMGNLLFRRD</sequence>
<proteinExistence type="predicted"/>
<dbReference type="EMBL" id="CP000781">
    <property type="protein sequence ID" value="ABS67728.1"/>
    <property type="molecule type" value="Genomic_DNA"/>
</dbReference>
<dbReference type="KEGG" id="xau:Xaut_2486"/>
<accession>A7II85</accession>
<keyword evidence="1" id="KW-0472">Membrane</keyword>
<evidence type="ECO:0008006" key="4">
    <source>
        <dbReference type="Google" id="ProtNLM"/>
    </source>
</evidence>
<keyword evidence="1" id="KW-1133">Transmembrane helix</keyword>
<protein>
    <recommendedName>
        <fullName evidence="4">TIGR02186 family protein</fullName>
    </recommendedName>
</protein>
<dbReference type="HOGENOM" id="CLU_068410_0_0_5"/>
<dbReference type="Proteomes" id="UP000002417">
    <property type="component" value="Chromosome"/>
</dbReference>
<gene>
    <name evidence="2" type="ordered locus">Xaut_2486</name>
</gene>
<reference evidence="2 3" key="1">
    <citation type="submission" date="2007-07" db="EMBL/GenBank/DDBJ databases">
        <title>Complete sequence of chromosome of Xanthobacter autotrophicus Py2.</title>
        <authorList>
            <consortium name="US DOE Joint Genome Institute"/>
            <person name="Copeland A."/>
            <person name="Lucas S."/>
            <person name="Lapidus A."/>
            <person name="Barry K."/>
            <person name="Glavina del Rio T."/>
            <person name="Hammon N."/>
            <person name="Israni S."/>
            <person name="Dalin E."/>
            <person name="Tice H."/>
            <person name="Pitluck S."/>
            <person name="Sims D."/>
            <person name="Brettin T."/>
            <person name="Bruce D."/>
            <person name="Detter J.C."/>
            <person name="Han C."/>
            <person name="Tapia R."/>
            <person name="Brainard J."/>
            <person name="Schmutz J."/>
            <person name="Larimer F."/>
            <person name="Land M."/>
            <person name="Hauser L."/>
            <person name="Kyrpides N."/>
            <person name="Kim E."/>
            <person name="Ensigns S.A."/>
            <person name="Richardson P."/>
        </authorList>
    </citation>
    <scope>NUCLEOTIDE SEQUENCE [LARGE SCALE GENOMIC DNA]</scope>
    <source>
        <strain evidence="3">ATCC BAA-1158 / Py2</strain>
    </source>
</reference>
<name>A7II85_XANP2</name>
<keyword evidence="3" id="KW-1185">Reference proteome</keyword>
<evidence type="ECO:0000313" key="2">
    <source>
        <dbReference type="EMBL" id="ABS67728.1"/>
    </source>
</evidence>